<name>A0AC35FPY3_9BILA</name>
<accession>A0AC35FPY3</accession>
<protein>
    <submittedName>
        <fullName evidence="2">CCD97-like C-terminal domain-containing protein</fullName>
    </submittedName>
</protein>
<evidence type="ECO:0000313" key="2">
    <source>
        <dbReference type="WBParaSite" id="PS1159_v2.g19768.t1"/>
    </source>
</evidence>
<dbReference type="Proteomes" id="UP000887580">
    <property type="component" value="Unplaced"/>
</dbReference>
<proteinExistence type="predicted"/>
<sequence>MPENPYCSSERLFRSIIEQDGVFYRSQQRGESDFTFDEKFGMLKDLYSRNHGIFLQRYHSFISPCFKELFDDKDYVTNYYLQRISARMDSKNGSQEEDKKAKNERYLQLLKLKKEGTYFSNEKMRERDPALFEVMVGRFLDDDEKISLRPTVDRPAGTWSHMLQEFEDSGNISRRRKRQLENEWAMPCNSKETARFMSHAGTRIASLDNLEAVEGLDDNDEEALRSTYPKHCAKNDIDSIMKKFRKTNVHQQQQPLNEEEKPKPQSSTKWGELGGSSAAGLSRTKDEDVDIEFGKNVGENEEDDEDLAAAEDANEYPQELMRAELVSLMEQRFLAGEDAEFYDYEEEANNNNAELDKIRERDLEDAYFDED</sequence>
<reference evidence="2" key="1">
    <citation type="submission" date="2022-11" db="UniProtKB">
        <authorList>
            <consortium name="WormBaseParasite"/>
        </authorList>
    </citation>
    <scope>IDENTIFICATION</scope>
</reference>
<evidence type="ECO:0000313" key="1">
    <source>
        <dbReference type="Proteomes" id="UP000887580"/>
    </source>
</evidence>
<organism evidence="1 2">
    <name type="scientific">Panagrolaimus sp. PS1159</name>
    <dbReference type="NCBI Taxonomy" id="55785"/>
    <lineage>
        <taxon>Eukaryota</taxon>
        <taxon>Metazoa</taxon>
        <taxon>Ecdysozoa</taxon>
        <taxon>Nematoda</taxon>
        <taxon>Chromadorea</taxon>
        <taxon>Rhabditida</taxon>
        <taxon>Tylenchina</taxon>
        <taxon>Panagrolaimomorpha</taxon>
        <taxon>Panagrolaimoidea</taxon>
        <taxon>Panagrolaimidae</taxon>
        <taxon>Panagrolaimus</taxon>
    </lineage>
</organism>
<dbReference type="WBParaSite" id="PS1159_v2.g19768.t1">
    <property type="protein sequence ID" value="PS1159_v2.g19768.t1"/>
    <property type="gene ID" value="PS1159_v2.g19768"/>
</dbReference>